<dbReference type="Proteomes" id="UP001549122">
    <property type="component" value="Unassembled WGS sequence"/>
</dbReference>
<name>A0ABV2FKL0_9STRE</name>
<keyword evidence="2" id="KW-1185">Reference proteome</keyword>
<evidence type="ECO:0000313" key="1">
    <source>
        <dbReference type="EMBL" id="MET3559068.1"/>
    </source>
</evidence>
<reference evidence="1 2" key="1">
    <citation type="submission" date="2024-06" db="EMBL/GenBank/DDBJ databases">
        <title>Genomic Encyclopedia of Type Strains, Phase IV (KMG-IV): sequencing the most valuable type-strain genomes for metagenomic binning, comparative biology and taxonomic classification.</title>
        <authorList>
            <person name="Goeker M."/>
        </authorList>
    </citation>
    <scope>NUCLEOTIDE SEQUENCE [LARGE SCALE GENOMIC DNA]</scope>
    <source>
        <strain evidence="1 2">DSM 28303</strain>
    </source>
</reference>
<accession>A0ABV2FKL0</accession>
<dbReference type="EMBL" id="JBEPLO010000032">
    <property type="protein sequence ID" value="MET3559068.1"/>
    <property type="molecule type" value="Genomic_DNA"/>
</dbReference>
<evidence type="ECO:0000313" key="2">
    <source>
        <dbReference type="Proteomes" id="UP001549122"/>
    </source>
</evidence>
<gene>
    <name evidence="1" type="ORF">ABID29_002217</name>
</gene>
<sequence length="101" mass="11583">MHQTWTKDKQTAFDDYAFSESPAFPLELAIAYIYSLDEIASVISDLHQQEAMAENDLLYLIYPKRNNLLSNMPIHRDSILPHLKVSDATGYVEGIDYKFNA</sequence>
<protein>
    <submittedName>
        <fullName evidence="1">Uncharacterized protein</fullName>
    </submittedName>
</protein>
<dbReference type="RefSeq" id="WP_354366160.1">
    <property type="nucleotide sequence ID" value="NZ_JBEPLO010000032.1"/>
</dbReference>
<comment type="caution">
    <text evidence="1">The sequence shown here is derived from an EMBL/GenBank/DDBJ whole genome shotgun (WGS) entry which is preliminary data.</text>
</comment>
<organism evidence="1 2">
    <name type="scientific">Streptococcus rupicaprae</name>
    <dbReference type="NCBI Taxonomy" id="759619"/>
    <lineage>
        <taxon>Bacteria</taxon>
        <taxon>Bacillati</taxon>
        <taxon>Bacillota</taxon>
        <taxon>Bacilli</taxon>
        <taxon>Lactobacillales</taxon>
        <taxon>Streptococcaceae</taxon>
        <taxon>Streptococcus</taxon>
    </lineage>
</organism>
<proteinExistence type="predicted"/>